<dbReference type="GO" id="GO:0005829">
    <property type="term" value="C:cytosol"/>
    <property type="evidence" value="ECO:0007669"/>
    <property type="project" value="TreeGrafter"/>
</dbReference>
<dbReference type="AlphaFoldDB" id="K8EJJ9"/>
<feature type="binding site" evidence="7">
    <location>
        <position position="103"/>
    </location>
    <ligand>
        <name>S-adenosyl-L-methionine</name>
        <dbReference type="ChEBI" id="CHEBI:59789"/>
    </ligand>
</feature>
<dbReference type="SUPFAM" id="SSF53335">
    <property type="entry name" value="S-adenosyl-L-methionine-dependent methyltransferases"/>
    <property type="match status" value="1"/>
</dbReference>
<dbReference type="EC" id="2.1.1.-" evidence="8"/>
<evidence type="ECO:0000256" key="7">
    <source>
        <dbReference type="PROSITE-ProRule" id="PRU01026"/>
    </source>
</evidence>
<gene>
    <name evidence="11" type="ordered locus">Bathy10g03580</name>
</gene>
<dbReference type="Gene3D" id="3.40.50.150">
    <property type="entry name" value="Vaccinia Virus protein VP39"/>
    <property type="match status" value="1"/>
</dbReference>
<keyword evidence="4 7" id="KW-0808">Transferase</keyword>
<dbReference type="Proteomes" id="UP000198341">
    <property type="component" value="Chromosome 10"/>
</dbReference>
<dbReference type="InterPro" id="IPR023165">
    <property type="entry name" value="rRNA_Ade_diMease-like_C"/>
</dbReference>
<feature type="binding site" evidence="7">
    <location>
        <position position="105"/>
    </location>
    <ligand>
        <name>S-adenosyl-L-methionine</name>
        <dbReference type="ChEBI" id="CHEBI:59789"/>
    </ligand>
</feature>
<dbReference type="InterPro" id="IPR020598">
    <property type="entry name" value="rRNA_Ade_methylase_Trfase_N"/>
</dbReference>
<dbReference type="Pfam" id="PF00398">
    <property type="entry name" value="RrnaAD"/>
    <property type="match status" value="1"/>
</dbReference>
<comment type="similarity">
    <text evidence="7 8">Belongs to the class I-like SAM-binding methyltransferase superfamily. rRNA adenine N(6)-methyltransferase family.</text>
</comment>
<dbReference type="RefSeq" id="XP_007510673.1">
    <property type="nucleotide sequence ID" value="XM_007510611.1"/>
</dbReference>
<dbReference type="InterPro" id="IPR020596">
    <property type="entry name" value="rRNA_Ade_Mease_Trfase_CS"/>
</dbReference>
<feature type="binding site" evidence="7">
    <location>
        <position position="179"/>
    </location>
    <ligand>
        <name>S-adenosyl-L-methionine</name>
        <dbReference type="ChEBI" id="CHEBI:59789"/>
    </ligand>
</feature>
<evidence type="ECO:0000256" key="6">
    <source>
        <dbReference type="ARBA" id="ARBA00022884"/>
    </source>
</evidence>
<reference evidence="11 12" key="1">
    <citation type="submission" date="2011-10" db="EMBL/GenBank/DDBJ databases">
        <authorList>
            <person name="Genoscope - CEA"/>
        </authorList>
    </citation>
    <scope>NUCLEOTIDE SEQUENCE [LARGE SCALE GENOMIC DNA]</scope>
    <source>
        <strain evidence="11 12">RCC 1105</strain>
    </source>
</reference>
<dbReference type="STRING" id="41875.K8EJJ9"/>
<keyword evidence="3 7" id="KW-0489">Methyltransferase</keyword>
<feature type="compositionally biased region" description="Acidic residues" evidence="9">
    <location>
        <begin position="389"/>
        <end position="406"/>
    </location>
</feature>
<evidence type="ECO:0000256" key="1">
    <source>
        <dbReference type="ARBA" id="ARBA00022490"/>
    </source>
</evidence>
<feature type="region of interest" description="Disordered" evidence="9">
    <location>
        <begin position="19"/>
        <end position="88"/>
    </location>
</feature>
<keyword evidence="1" id="KW-0963">Cytoplasm</keyword>
<evidence type="ECO:0000313" key="12">
    <source>
        <dbReference type="Proteomes" id="UP000198341"/>
    </source>
</evidence>
<evidence type="ECO:0000256" key="8">
    <source>
        <dbReference type="RuleBase" id="RU362106"/>
    </source>
</evidence>
<dbReference type="SMART" id="SM00650">
    <property type="entry name" value="rADc"/>
    <property type="match status" value="1"/>
</dbReference>
<dbReference type="eggNOG" id="KOG0820">
    <property type="taxonomic scope" value="Eukaryota"/>
</dbReference>
<dbReference type="PANTHER" id="PTHR11727">
    <property type="entry name" value="DIMETHYLADENOSINE TRANSFERASE"/>
    <property type="match status" value="1"/>
</dbReference>
<evidence type="ECO:0000256" key="2">
    <source>
        <dbReference type="ARBA" id="ARBA00022552"/>
    </source>
</evidence>
<dbReference type="HAMAP" id="MF_00607">
    <property type="entry name" value="16SrRNA_methyltr_A"/>
    <property type="match status" value="1"/>
</dbReference>
<keyword evidence="6 7" id="KW-0694">RNA-binding</keyword>
<keyword evidence="5 7" id="KW-0949">S-adenosyl-L-methionine</keyword>
<evidence type="ECO:0000256" key="9">
    <source>
        <dbReference type="SAM" id="MobiDB-lite"/>
    </source>
</evidence>
<feature type="domain" description="Ribosomal RNA adenine methylase transferase N-terminal" evidence="10">
    <location>
        <begin position="110"/>
        <end position="308"/>
    </location>
</feature>
<evidence type="ECO:0000259" key="10">
    <source>
        <dbReference type="SMART" id="SM00650"/>
    </source>
</evidence>
<dbReference type="KEGG" id="bpg:Bathy10g03580"/>
<dbReference type="PROSITE" id="PS01131">
    <property type="entry name" value="RRNA_A_DIMETH"/>
    <property type="match status" value="1"/>
</dbReference>
<dbReference type="GO" id="GO:0003723">
    <property type="term" value="F:RNA binding"/>
    <property type="evidence" value="ECO:0007669"/>
    <property type="project" value="UniProtKB-UniRule"/>
</dbReference>
<dbReference type="InterPro" id="IPR011530">
    <property type="entry name" value="rRNA_adenine_dimethylase"/>
</dbReference>
<dbReference type="Gene3D" id="1.10.8.100">
    <property type="entry name" value="Ribosomal RNA adenine dimethylase-like, domain 2"/>
    <property type="match status" value="1"/>
</dbReference>
<dbReference type="CDD" id="cd02440">
    <property type="entry name" value="AdoMet_MTases"/>
    <property type="match status" value="1"/>
</dbReference>
<dbReference type="PROSITE" id="PS51689">
    <property type="entry name" value="SAM_RNA_A_N6_MT"/>
    <property type="match status" value="1"/>
</dbReference>
<dbReference type="GeneID" id="19013433"/>
<dbReference type="InterPro" id="IPR001737">
    <property type="entry name" value="KsgA/Erm"/>
</dbReference>
<evidence type="ECO:0000256" key="4">
    <source>
        <dbReference type="ARBA" id="ARBA00022679"/>
    </source>
</evidence>
<protein>
    <recommendedName>
        <fullName evidence="8">rRNA adenine N(6)-methyltransferase</fullName>
        <ecNumber evidence="8">2.1.1.-</ecNumber>
    </recommendedName>
</protein>
<dbReference type="GO" id="GO:0000179">
    <property type="term" value="F:rRNA (adenine-N6,N6-)-dimethyltransferase activity"/>
    <property type="evidence" value="ECO:0007669"/>
    <property type="project" value="UniProtKB-UniRule"/>
</dbReference>
<evidence type="ECO:0000313" key="11">
    <source>
        <dbReference type="EMBL" id="CCO18206.1"/>
    </source>
</evidence>
<evidence type="ECO:0000256" key="3">
    <source>
        <dbReference type="ARBA" id="ARBA00022603"/>
    </source>
</evidence>
<feature type="region of interest" description="Disordered" evidence="9">
    <location>
        <begin position="387"/>
        <end position="406"/>
    </location>
</feature>
<keyword evidence="2 8" id="KW-0698">rRNA processing</keyword>
<name>K8EJJ9_9CHLO</name>
<dbReference type="EMBL" id="FO082269">
    <property type="protein sequence ID" value="CCO18206.1"/>
    <property type="molecule type" value="Genomic_DNA"/>
</dbReference>
<evidence type="ECO:0000256" key="5">
    <source>
        <dbReference type="ARBA" id="ARBA00022691"/>
    </source>
</evidence>
<organism evidence="11 12">
    <name type="scientific">Bathycoccus prasinos</name>
    <dbReference type="NCBI Taxonomy" id="41875"/>
    <lineage>
        <taxon>Eukaryota</taxon>
        <taxon>Viridiplantae</taxon>
        <taxon>Chlorophyta</taxon>
        <taxon>Mamiellophyceae</taxon>
        <taxon>Mamiellales</taxon>
        <taxon>Bathycoccaceae</taxon>
        <taxon>Bathycoccus</taxon>
    </lineage>
</organism>
<feature type="binding site" evidence="7">
    <location>
        <position position="151"/>
    </location>
    <ligand>
        <name>S-adenosyl-L-methionine</name>
        <dbReference type="ChEBI" id="CHEBI:59789"/>
    </ligand>
</feature>
<accession>K8EJJ9</accession>
<dbReference type="OrthoDB" id="74991at2759"/>
<feature type="binding site" evidence="7">
    <location>
        <position position="130"/>
    </location>
    <ligand>
        <name>S-adenosyl-L-methionine</name>
        <dbReference type="ChEBI" id="CHEBI:59789"/>
    </ligand>
</feature>
<dbReference type="PANTHER" id="PTHR11727:SF7">
    <property type="entry name" value="DIMETHYLADENOSINE TRANSFERASE-RELATED"/>
    <property type="match status" value="1"/>
</dbReference>
<dbReference type="InterPro" id="IPR029063">
    <property type="entry name" value="SAM-dependent_MTases_sf"/>
</dbReference>
<keyword evidence="12" id="KW-1185">Reference proteome</keyword>
<feature type="compositionally biased region" description="Basic and acidic residues" evidence="9">
    <location>
        <begin position="66"/>
        <end position="88"/>
    </location>
</feature>
<proteinExistence type="inferred from homology"/>
<sequence length="406" mass="46523">MTSTSISSLSSRLISSLLSSSSTSSSESSRRHFNNKNNNNRVFKIENAGKKSAFRLSNNKRKAKKTKQEEKDEMKRAFDGEGLSPEERVSGAKHKARRWLGQHFLIDHSVLIDAVRSADVTKEDVILEIGPGTGNLTAELLRTGCKVIAVEKDRNLAKTLRETLGKEFGEDELEIIEEDFMKWKDLDTKFVGLIDGGEKRAKVVANIPYNITTDILKRLLPMGDTFEDLVFMFQEEVARRLATEERGEKMIENANEVKKKKKSNSDFRAMSVRTAYYSESRYIRPVAKDCFDPPPNVESCLIGFKPKRKEHLLKINGTEKQFFTFVQSCFAQKRKMLKNNLRGTCDAETIDLALEILGRGDKVRPQELFMEDYVELFNFVREERKVEIEEKDDEDDDEDDDDDDDD</sequence>
<feature type="binding site" evidence="7">
    <location>
        <position position="206"/>
    </location>
    <ligand>
        <name>S-adenosyl-L-methionine</name>
        <dbReference type="ChEBI" id="CHEBI:59789"/>
    </ligand>
</feature>